<dbReference type="Proteomes" id="UP000092634">
    <property type="component" value="Unassembled WGS sequence"/>
</dbReference>
<evidence type="ECO:0000256" key="1">
    <source>
        <dbReference type="SAM" id="SignalP"/>
    </source>
</evidence>
<proteinExistence type="predicted"/>
<evidence type="ECO:0000313" key="2">
    <source>
        <dbReference type="EMBL" id="OFJ46563.1"/>
    </source>
</evidence>
<feature type="chain" id="PRO_5009214368" evidence="1">
    <location>
        <begin position="24"/>
        <end position="149"/>
    </location>
</feature>
<gene>
    <name evidence="2" type="ORF">BA896_021235</name>
</gene>
<organism evidence="2 3">
    <name type="scientific">Janthinobacterium lividum</name>
    <dbReference type="NCBI Taxonomy" id="29581"/>
    <lineage>
        <taxon>Bacteria</taxon>
        <taxon>Pseudomonadati</taxon>
        <taxon>Pseudomonadota</taxon>
        <taxon>Betaproteobacteria</taxon>
        <taxon>Burkholderiales</taxon>
        <taxon>Oxalobacteraceae</taxon>
        <taxon>Janthinobacterium</taxon>
    </lineage>
</organism>
<name>A0A1E8PJY6_9BURK</name>
<comment type="caution">
    <text evidence="2">The sequence shown here is derived from an EMBL/GenBank/DDBJ whole genome shotgun (WGS) entry which is preliminary data.</text>
</comment>
<dbReference type="AlphaFoldDB" id="A0A1E8PJY6"/>
<accession>A0A1E8PJY6</accession>
<evidence type="ECO:0000313" key="3">
    <source>
        <dbReference type="Proteomes" id="UP000092634"/>
    </source>
</evidence>
<reference evidence="2 3" key="1">
    <citation type="submission" date="2016-10" db="EMBL/GenBank/DDBJ databases">
        <title>Updated version of Genome Assembly of Janthinobacterium lividum ERGS5:01.</title>
        <authorList>
            <person name="Kumar R."/>
            <person name="Acharya V."/>
            <person name="Singh D."/>
        </authorList>
    </citation>
    <scope>NUCLEOTIDE SEQUENCE [LARGE SCALE GENOMIC DNA]</scope>
    <source>
        <strain evidence="2 3">ERGS5:01</strain>
    </source>
</reference>
<protein>
    <submittedName>
        <fullName evidence="2">Uncharacterized protein</fullName>
    </submittedName>
</protein>
<keyword evidence="1" id="KW-0732">Signal</keyword>
<feature type="signal peptide" evidence="1">
    <location>
        <begin position="1"/>
        <end position="23"/>
    </location>
</feature>
<dbReference type="EMBL" id="MAQB02000012">
    <property type="protein sequence ID" value="OFJ46563.1"/>
    <property type="molecule type" value="Genomic_DNA"/>
</dbReference>
<sequence>MKTIILSTLLGLVTAAATMPATAQTIPQGNTVEVPGHALRIDLPAQPRYMMHEEFRQFAGAYDLSNGDTLQLRRAGTIMYARIGNQDEHRIVATGRNSFVALDRQLKVRIDHHDDGSVGGEVVMVVPARQLADGSTQGEHIAVLGSPSR</sequence>